<evidence type="ECO:0000256" key="1">
    <source>
        <dbReference type="SAM" id="Phobius"/>
    </source>
</evidence>
<dbReference type="AlphaFoldDB" id="C6TET9"/>
<sequence length="137" mass="16226">MCRLTKKQLWFRKLESPPQEYAARAGALLEGQHQKHCPERKDTDSCMQLSHRIQHLMRLAELPSKHETPLFLVVIHLSAQGAQLQQQIFDYFYSSDHLQREIVRVRIFESEKLFLFYFLVLCCCCCEWVGELEGMCY</sequence>
<name>C6TET9_SOYBN</name>
<accession>C6TET9</accession>
<evidence type="ECO:0000313" key="2">
    <source>
        <dbReference type="EMBL" id="ACU20341.1"/>
    </source>
</evidence>
<keyword evidence="1" id="KW-0472">Membrane</keyword>
<protein>
    <submittedName>
        <fullName evidence="2">Uncharacterized protein</fullName>
    </submittedName>
</protein>
<feature type="transmembrane region" description="Helical" evidence="1">
    <location>
        <begin position="113"/>
        <end position="130"/>
    </location>
</feature>
<organism evidence="2">
    <name type="scientific">Glycine max</name>
    <name type="common">Soybean</name>
    <name type="synonym">Glycine hispida</name>
    <dbReference type="NCBI Taxonomy" id="3847"/>
    <lineage>
        <taxon>Eukaryota</taxon>
        <taxon>Viridiplantae</taxon>
        <taxon>Streptophyta</taxon>
        <taxon>Embryophyta</taxon>
        <taxon>Tracheophyta</taxon>
        <taxon>Spermatophyta</taxon>
        <taxon>Magnoliopsida</taxon>
        <taxon>eudicotyledons</taxon>
        <taxon>Gunneridae</taxon>
        <taxon>Pentapetalae</taxon>
        <taxon>rosids</taxon>
        <taxon>fabids</taxon>
        <taxon>Fabales</taxon>
        <taxon>Fabaceae</taxon>
        <taxon>Papilionoideae</taxon>
        <taxon>50 kb inversion clade</taxon>
        <taxon>NPAAA clade</taxon>
        <taxon>indigoferoid/millettioid clade</taxon>
        <taxon>Phaseoleae</taxon>
        <taxon>Glycine</taxon>
        <taxon>Glycine subgen. Soja</taxon>
    </lineage>
</organism>
<keyword evidence="1" id="KW-0812">Transmembrane</keyword>
<reference evidence="2" key="1">
    <citation type="submission" date="2009-08" db="EMBL/GenBank/DDBJ databases">
        <authorList>
            <person name="Cheung F."/>
            <person name="Xiao Y."/>
            <person name="Chan A."/>
            <person name="Moskal W."/>
            <person name="Town C.D."/>
        </authorList>
    </citation>
    <scope>NUCLEOTIDE SEQUENCE</scope>
</reference>
<keyword evidence="1" id="KW-1133">Transmembrane helix</keyword>
<dbReference type="EMBL" id="BT096115">
    <property type="protein sequence ID" value="ACU20341.1"/>
    <property type="molecule type" value="mRNA"/>
</dbReference>
<proteinExistence type="evidence at transcript level"/>